<accession>A0A0D3IQG4</accession>
<dbReference type="PaxDb" id="2903-EOD13499"/>
<reference evidence="9" key="2">
    <citation type="submission" date="2024-10" db="UniProtKB">
        <authorList>
            <consortium name="EnsemblProtists"/>
        </authorList>
    </citation>
    <scope>IDENTIFICATION</scope>
</reference>
<dbReference type="InterPro" id="IPR011701">
    <property type="entry name" value="MFS"/>
</dbReference>
<dbReference type="Proteomes" id="UP000013827">
    <property type="component" value="Unassembled WGS sequence"/>
</dbReference>
<dbReference type="InterPro" id="IPR020846">
    <property type="entry name" value="MFS_dom"/>
</dbReference>
<evidence type="ECO:0000256" key="1">
    <source>
        <dbReference type="ARBA" id="ARBA00004141"/>
    </source>
</evidence>
<keyword evidence="2" id="KW-0813">Transport</keyword>
<feature type="transmembrane region" description="Helical" evidence="7">
    <location>
        <begin position="549"/>
        <end position="575"/>
    </location>
</feature>
<feature type="region of interest" description="Disordered" evidence="6">
    <location>
        <begin position="381"/>
        <end position="439"/>
    </location>
</feature>
<dbReference type="OMA" id="FTWLWQF"/>
<evidence type="ECO:0000256" key="5">
    <source>
        <dbReference type="ARBA" id="ARBA00023136"/>
    </source>
</evidence>
<dbReference type="PROSITE" id="PS50850">
    <property type="entry name" value="MFS"/>
    <property type="match status" value="1"/>
</dbReference>
<dbReference type="AlphaFoldDB" id="A0A0D3IQG4"/>
<evidence type="ECO:0000256" key="6">
    <source>
        <dbReference type="SAM" id="MobiDB-lite"/>
    </source>
</evidence>
<dbReference type="InterPro" id="IPR036259">
    <property type="entry name" value="MFS_trans_sf"/>
</dbReference>
<evidence type="ECO:0000256" key="3">
    <source>
        <dbReference type="ARBA" id="ARBA00022692"/>
    </source>
</evidence>
<proteinExistence type="predicted"/>
<evidence type="ECO:0000256" key="7">
    <source>
        <dbReference type="SAM" id="Phobius"/>
    </source>
</evidence>
<comment type="subcellular location">
    <subcellularLocation>
        <location evidence="1">Membrane</location>
        <topology evidence="1">Multi-pass membrane protein</topology>
    </subcellularLocation>
</comment>
<dbReference type="Gene3D" id="1.20.1250.20">
    <property type="entry name" value="MFS general substrate transporter like domains"/>
    <property type="match status" value="1"/>
</dbReference>
<evidence type="ECO:0000313" key="9">
    <source>
        <dbReference type="EnsemblProtists" id="EOD13499"/>
    </source>
</evidence>
<dbReference type="EnsemblProtists" id="EOD13499">
    <property type="protein sequence ID" value="EOD13499"/>
    <property type="gene ID" value="EMIHUDRAFT_212587"/>
</dbReference>
<feature type="region of interest" description="Disordered" evidence="6">
    <location>
        <begin position="646"/>
        <end position="687"/>
    </location>
</feature>
<keyword evidence="3 7" id="KW-0812">Transmembrane</keyword>
<feature type="transmembrane region" description="Helical" evidence="7">
    <location>
        <begin position="587"/>
        <end position="607"/>
    </location>
</feature>
<dbReference type="KEGG" id="ehx:EMIHUDRAFT_212587"/>
<name>A0A0D3IQG4_EMIH1</name>
<keyword evidence="5 7" id="KW-0472">Membrane</keyword>
<feature type="region of interest" description="Disordered" evidence="6">
    <location>
        <begin position="709"/>
        <end position="730"/>
    </location>
</feature>
<keyword evidence="4 7" id="KW-1133">Transmembrane helix</keyword>
<dbReference type="eggNOG" id="KOG2615">
    <property type="taxonomic scope" value="Eukaryota"/>
</dbReference>
<evidence type="ECO:0000256" key="4">
    <source>
        <dbReference type="ARBA" id="ARBA00022989"/>
    </source>
</evidence>
<feature type="transmembrane region" description="Helical" evidence="7">
    <location>
        <begin position="351"/>
        <end position="370"/>
    </location>
</feature>
<reference evidence="10" key="1">
    <citation type="journal article" date="2013" name="Nature">
        <title>Pan genome of the phytoplankton Emiliania underpins its global distribution.</title>
        <authorList>
            <person name="Read B.A."/>
            <person name="Kegel J."/>
            <person name="Klute M.J."/>
            <person name="Kuo A."/>
            <person name="Lefebvre S.C."/>
            <person name="Maumus F."/>
            <person name="Mayer C."/>
            <person name="Miller J."/>
            <person name="Monier A."/>
            <person name="Salamov A."/>
            <person name="Young J."/>
            <person name="Aguilar M."/>
            <person name="Claverie J.M."/>
            <person name="Frickenhaus S."/>
            <person name="Gonzalez K."/>
            <person name="Herman E.K."/>
            <person name="Lin Y.C."/>
            <person name="Napier J."/>
            <person name="Ogata H."/>
            <person name="Sarno A.F."/>
            <person name="Shmutz J."/>
            <person name="Schroeder D."/>
            <person name="de Vargas C."/>
            <person name="Verret F."/>
            <person name="von Dassow P."/>
            <person name="Valentin K."/>
            <person name="Van de Peer Y."/>
            <person name="Wheeler G."/>
            <person name="Dacks J.B."/>
            <person name="Delwiche C.F."/>
            <person name="Dyhrman S.T."/>
            <person name="Glockner G."/>
            <person name="John U."/>
            <person name="Richards T."/>
            <person name="Worden A.Z."/>
            <person name="Zhang X."/>
            <person name="Grigoriev I.V."/>
            <person name="Allen A.E."/>
            <person name="Bidle K."/>
            <person name="Borodovsky M."/>
            <person name="Bowler C."/>
            <person name="Brownlee C."/>
            <person name="Cock J.M."/>
            <person name="Elias M."/>
            <person name="Gladyshev V.N."/>
            <person name="Groth M."/>
            <person name="Guda C."/>
            <person name="Hadaegh A."/>
            <person name="Iglesias-Rodriguez M.D."/>
            <person name="Jenkins J."/>
            <person name="Jones B.M."/>
            <person name="Lawson T."/>
            <person name="Leese F."/>
            <person name="Lindquist E."/>
            <person name="Lobanov A."/>
            <person name="Lomsadze A."/>
            <person name="Malik S.B."/>
            <person name="Marsh M.E."/>
            <person name="Mackinder L."/>
            <person name="Mock T."/>
            <person name="Mueller-Roeber B."/>
            <person name="Pagarete A."/>
            <person name="Parker M."/>
            <person name="Probert I."/>
            <person name="Quesneville H."/>
            <person name="Raines C."/>
            <person name="Rensing S.A."/>
            <person name="Riano-Pachon D.M."/>
            <person name="Richier S."/>
            <person name="Rokitta S."/>
            <person name="Shiraiwa Y."/>
            <person name="Soanes D.M."/>
            <person name="van der Giezen M."/>
            <person name="Wahlund T.M."/>
            <person name="Williams B."/>
            <person name="Wilson W."/>
            <person name="Wolfe G."/>
            <person name="Wurch L.L."/>
        </authorList>
    </citation>
    <scope>NUCLEOTIDE SEQUENCE</scope>
</reference>
<dbReference type="PRINTS" id="PR01035">
    <property type="entry name" value="TCRTETA"/>
</dbReference>
<feature type="transmembrane region" description="Helical" evidence="7">
    <location>
        <begin position="251"/>
        <end position="270"/>
    </location>
</feature>
<dbReference type="GeneID" id="17259635"/>
<dbReference type="InterPro" id="IPR001958">
    <property type="entry name" value="Tet-R_TetA/multi-R_MdtG-like"/>
</dbReference>
<dbReference type="GO" id="GO:0016020">
    <property type="term" value="C:membrane"/>
    <property type="evidence" value="ECO:0007669"/>
    <property type="project" value="UniProtKB-SubCell"/>
</dbReference>
<keyword evidence="10" id="KW-1185">Reference proteome</keyword>
<feature type="transmembrane region" description="Helical" evidence="7">
    <location>
        <begin position="619"/>
        <end position="640"/>
    </location>
</feature>
<evidence type="ECO:0000313" key="10">
    <source>
        <dbReference type="Proteomes" id="UP000013827"/>
    </source>
</evidence>
<feature type="domain" description="Major facilitator superfamily (MFS) profile" evidence="8">
    <location>
        <begin position="177"/>
        <end position="643"/>
    </location>
</feature>
<evidence type="ECO:0000259" key="8">
    <source>
        <dbReference type="PROSITE" id="PS50850"/>
    </source>
</evidence>
<protein>
    <recommendedName>
        <fullName evidence="8">Major facilitator superfamily (MFS) profile domain-containing protein</fullName>
    </recommendedName>
</protein>
<organism evidence="9 10">
    <name type="scientific">Emiliania huxleyi (strain CCMP1516)</name>
    <dbReference type="NCBI Taxonomy" id="280463"/>
    <lineage>
        <taxon>Eukaryota</taxon>
        <taxon>Haptista</taxon>
        <taxon>Haptophyta</taxon>
        <taxon>Prymnesiophyceae</taxon>
        <taxon>Isochrysidales</taxon>
        <taxon>Noelaerhabdaceae</taxon>
        <taxon>Emiliania</taxon>
    </lineage>
</organism>
<dbReference type="PANTHER" id="PTHR23504:SF15">
    <property type="entry name" value="MAJOR FACILITATOR SUPERFAMILY (MFS) PROFILE DOMAIN-CONTAINING PROTEIN"/>
    <property type="match status" value="1"/>
</dbReference>
<dbReference type="STRING" id="2903.R1DXV5"/>
<dbReference type="HOGENOM" id="CLU_379683_0_0_1"/>
<sequence length="730" mass="76042">MADFLQSNTPGNEGHHVTDMCEIGGDLQSQRDVHYEVKVPSALTKTRQAGQGSGRHTADAGPLVHATGKGWVKEHKGQYYDALHVKNGIVKICLVESQGGIAPPTKRIIHKFAKEVGSGPSAVDRTDYGTASGSARGFVQHHSQQLSRAAVCGDAGRSRHHQKKAIRDATAGASGRLAAGPAIAVLSVTLSESMLSSVLFPFLPWLVRDLGVPADSVALYSGLLSSAFNVSSLAGAVVWGRLSDVHGRLPVLALGLGSNAVSMVLLGLSASFPQAVAARLVAGCLNGNAGIARAAMREMTTEETRAHGFGLMSLAYGVGFFLGTNIGGLLAQPAELVPSLLAGSLLDRFPYLLPCAIATSGGLLSLLLVLRQLRLELRQQRTRERGRGRSGSRAGRTGRDTDPLVEVGGASRGEGGEGGLRRPSPSPGHGAGSGRGSGSSRPSEGFALCVLAQFGLNLVIVGFEEAYSLFCASRPSGLGLGPSDISASLTPLSLSLLLWPLAFPRLERAIGAAACFQQGVSLFLLASLATPLLRTIPAGRSLLGLPSTAWLWLFLSAISLARGVGGVQATTSIALLLNSLLHTDLGLYNGLAVSASALARSIAPALTGWTIGALHGFRVPFYLISCTCVATLVVATRVAALASAQSRPPPLDSAARVPLDSAAPPPARSRTGGGSRRRVDPESASAVARITARTRQRLLELLRRHDGRGRRLVPTAEPAEHRRMSSGVKV</sequence>
<dbReference type="GO" id="GO:0022857">
    <property type="term" value="F:transmembrane transporter activity"/>
    <property type="evidence" value="ECO:0007669"/>
    <property type="project" value="InterPro"/>
</dbReference>
<dbReference type="PANTHER" id="PTHR23504">
    <property type="entry name" value="MAJOR FACILITATOR SUPERFAMILY DOMAIN-CONTAINING PROTEIN 10"/>
    <property type="match status" value="1"/>
</dbReference>
<feature type="transmembrane region" description="Helical" evidence="7">
    <location>
        <begin position="183"/>
        <end position="206"/>
    </location>
</feature>
<dbReference type="Pfam" id="PF07690">
    <property type="entry name" value="MFS_1"/>
    <property type="match status" value="1"/>
</dbReference>
<dbReference type="SUPFAM" id="SSF103473">
    <property type="entry name" value="MFS general substrate transporter"/>
    <property type="match status" value="1"/>
</dbReference>
<feature type="transmembrane region" description="Helical" evidence="7">
    <location>
        <begin position="218"/>
        <end position="239"/>
    </location>
</feature>
<dbReference type="RefSeq" id="XP_005765928.1">
    <property type="nucleotide sequence ID" value="XM_005765871.1"/>
</dbReference>
<evidence type="ECO:0000256" key="2">
    <source>
        <dbReference type="ARBA" id="ARBA00022448"/>
    </source>
</evidence>
<feature type="transmembrane region" description="Helical" evidence="7">
    <location>
        <begin position="308"/>
        <end position="331"/>
    </location>
</feature>